<dbReference type="AlphaFoldDB" id="A0A5P1FEJ2"/>
<dbReference type="Proteomes" id="UP000243459">
    <property type="component" value="Chromosome 3"/>
</dbReference>
<feature type="domain" description="Inhibitor I9" evidence="2">
    <location>
        <begin position="34"/>
        <end position="97"/>
    </location>
</feature>
<evidence type="ECO:0000313" key="3">
    <source>
        <dbReference type="EMBL" id="ONK76785.1"/>
    </source>
</evidence>
<dbReference type="InterPro" id="IPR037045">
    <property type="entry name" value="S8pro/Inhibitor_I9_sf"/>
</dbReference>
<name>A0A5P1FEJ2_ASPOF</name>
<dbReference type="InterPro" id="IPR010259">
    <property type="entry name" value="S8pro/Inhibitor_I9"/>
</dbReference>
<proteinExistence type="predicted"/>
<feature type="chain" id="PRO_5024413587" description="Inhibitor I9 domain-containing protein" evidence="1">
    <location>
        <begin position="29"/>
        <end position="122"/>
    </location>
</feature>
<dbReference type="EMBL" id="CM007383">
    <property type="protein sequence ID" value="ONK76785.1"/>
    <property type="molecule type" value="Genomic_DNA"/>
</dbReference>
<dbReference type="Gene3D" id="3.30.70.80">
    <property type="entry name" value="Peptidase S8 propeptide/proteinase inhibitor I9"/>
    <property type="match status" value="1"/>
</dbReference>
<dbReference type="Pfam" id="PF05922">
    <property type="entry name" value="Inhibitor_I9"/>
    <property type="match status" value="1"/>
</dbReference>
<dbReference type="Gramene" id="ONK76785">
    <property type="protein sequence ID" value="ONK76785"/>
    <property type="gene ID" value="A4U43_C03F32120"/>
</dbReference>
<gene>
    <name evidence="3" type="ORF">A4U43_C03F32120</name>
</gene>
<accession>A0A5P1FEJ2</accession>
<evidence type="ECO:0000259" key="2">
    <source>
        <dbReference type="Pfam" id="PF05922"/>
    </source>
</evidence>
<keyword evidence="1" id="KW-0732">Signal</keyword>
<organism evidence="3 4">
    <name type="scientific">Asparagus officinalis</name>
    <name type="common">Garden asparagus</name>
    <dbReference type="NCBI Taxonomy" id="4686"/>
    <lineage>
        <taxon>Eukaryota</taxon>
        <taxon>Viridiplantae</taxon>
        <taxon>Streptophyta</taxon>
        <taxon>Embryophyta</taxon>
        <taxon>Tracheophyta</taxon>
        <taxon>Spermatophyta</taxon>
        <taxon>Magnoliopsida</taxon>
        <taxon>Liliopsida</taxon>
        <taxon>Asparagales</taxon>
        <taxon>Asparagaceae</taxon>
        <taxon>Asparagoideae</taxon>
        <taxon>Asparagus</taxon>
    </lineage>
</organism>
<reference evidence="4" key="1">
    <citation type="journal article" date="2017" name="Nat. Commun.">
        <title>The asparagus genome sheds light on the origin and evolution of a young Y chromosome.</title>
        <authorList>
            <person name="Harkess A."/>
            <person name="Zhou J."/>
            <person name="Xu C."/>
            <person name="Bowers J.E."/>
            <person name="Van der Hulst R."/>
            <person name="Ayyampalayam S."/>
            <person name="Mercati F."/>
            <person name="Riccardi P."/>
            <person name="McKain M.R."/>
            <person name="Kakrana A."/>
            <person name="Tang H."/>
            <person name="Ray J."/>
            <person name="Groenendijk J."/>
            <person name="Arikit S."/>
            <person name="Mathioni S.M."/>
            <person name="Nakano M."/>
            <person name="Shan H."/>
            <person name="Telgmann-Rauber A."/>
            <person name="Kanno A."/>
            <person name="Yue Z."/>
            <person name="Chen H."/>
            <person name="Li W."/>
            <person name="Chen Y."/>
            <person name="Xu X."/>
            <person name="Zhang Y."/>
            <person name="Luo S."/>
            <person name="Chen H."/>
            <person name="Gao J."/>
            <person name="Mao Z."/>
            <person name="Pires J.C."/>
            <person name="Luo M."/>
            <person name="Kudrna D."/>
            <person name="Wing R.A."/>
            <person name="Meyers B.C."/>
            <person name="Yi K."/>
            <person name="Kong H."/>
            <person name="Lavrijsen P."/>
            <person name="Sunseri F."/>
            <person name="Falavigna A."/>
            <person name="Ye Y."/>
            <person name="Leebens-Mack J.H."/>
            <person name="Chen G."/>
        </authorList>
    </citation>
    <scope>NUCLEOTIDE SEQUENCE [LARGE SCALE GENOMIC DNA]</scope>
    <source>
        <strain evidence="4">cv. DH0086</strain>
    </source>
</reference>
<dbReference type="PANTHER" id="PTHR48222">
    <property type="entry name" value="PROTEINASE INHIBITOR, PROPEPTIDE"/>
    <property type="match status" value="1"/>
</dbReference>
<feature type="signal peptide" evidence="1">
    <location>
        <begin position="1"/>
        <end position="28"/>
    </location>
</feature>
<dbReference type="PANTHER" id="PTHR48222:SF4">
    <property type="entry name" value="PROTEINASE INHIBITOR, PROPEPTIDE"/>
    <property type="match status" value="1"/>
</dbReference>
<evidence type="ECO:0000313" key="4">
    <source>
        <dbReference type="Proteomes" id="UP000243459"/>
    </source>
</evidence>
<sequence length="122" mass="13765">MVFPNISLTVLGLFILLSYLSLLPSVASTYPSHVYIVYLGYNKGQEPLLTTQSHIQLLSDVFSKEDEAKEAMLYSYRHSFSGFAAIINSTQATNLSSKIILIFILLYEMSIIYDMKAFSHVQ</sequence>
<evidence type="ECO:0000256" key="1">
    <source>
        <dbReference type="SAM" id="SignalP"/>
    </source>
</evidence>
<keyword evidence="4" id="KW-1185">Reference proteome</keyword>
<protein>
    <recommendedName>
        <fullName evidence="2">Inhibitor I9 domain-containing protein</fullName>
    </recommendedName>
</protein>